<dbReference type="PANTHER" id="PTHR42859">
    <property type="entry name" value="OXIDOREDUCTASE"/>
    <property type="match status" value="1"/>
</dbReference>
<evidence type="ECO:0000256" key="4">
    <source>
        <dbReference type="ARBA" id="ARBA00023014"/>
    </source>
</evidence>
<protein>
    <submittedName>
        <fullName evidence="6">Fe-S-cluster-containing dehydrogenase component</fullName>
    </submittedName>
</protein>
<dbReference type="CDD" id="cd16370">
    <property type="entry name" value="DMSOR_beta_like"/>
    <property type="match status" value="1"/>
</dbReference>
<dbReference type="Gene3D" id="3.30.70.20">
    <property type="match status" value="3"/>
</dbReference>
<evidence type="ECO:0000256" key="2">
    <source>
        <dbReference type="ARBA" id="ARBA00022723"/>
    </source>
</evidence>
<dbReference type="PROSITE" id="PS00198">
    <property type="entry name" value="4FE4S_FER_1"/>
    <property type="match status" value="2"/>
</dbReference>
<dbReference type="EMBL" id="JAFBEE010000007">
    <property type="protein sequence ID" value="MBM7614854.1"/>
    <property type="molecule type" value="Genomic_DNA"/>
</dbReference>
<dbReference type="InterPro" id="IPR050294">
    <property type="entry name" value="RnfB_subfamily"/>
</dbReference>
<keyword evidence="2" id="KW-0479">Metal-binding</keyword>
<evidence type="ECO:0000256" key="1">
    <source>
        <dbReference type="ARBA" id="ARBA00022485"/>
    </source>
</evidence>
<evidence type="ECO:0000313" key="6">
    <source>
        <dbReference type="EMBL" id="MBM7614854.1"/>
    </source>
</evidence>
<keyword evidence="4" id="KW-0411">Iron-sulfur</keyword>
<accession>A0ABS2NPM8</accession>
<dbReference type="Proteomes" id="UP001314796">
    <property type="component" value="Unassembled WGS sequence"/>
</dbReference>
<evidence type="ECO:0000313" key="7">
    <source>
        <dbReference type="Proteomes" id="UP001314796"/>
    </source>
</evidence>
<name>A0ABS2NPM8_9FIRM</name>
<feature type="domain" description="4Fe-4S ferredoxin-type" evidence="5">
    <location>
        <begin position="85"/>
        <end position="114"/>
    </location>
</feature>
<comment type="caution">
    <text evidence="6">The sequence shown here is derived from an EMBL/GenBank/DDBJ whole genome shotgun (WGS) entry which is preliminary data.</text>
</comment>
<dbReference type="Pfam" id="PF12800">
    <property type="entry name" value="Fer4_4"/>
    <property type="match status" value="1"/>
</dbReference>
<evidence type="ECO:0000259" key="5">
    <source>
        <dbReference type="PROSITE" id="PS51379"/>
    </source>
</evidence>
<feature type="domain" description="4Fe-4S ferredoxin-type" evidence="5">
    <location>
        <begin position="121"/>
        <end position="141"/>
    </location>
</feature>
<reference evidence="6 7" key="1">
    <citation type="submission" date="2021-01" db="EMBL/GenBank/DDBJ databases">
        <title>Genomic Encyclopedia of Type Strains, Phase IV (KMG-IV): sequencing the most valuable type-strain genomes for metagenomic binning, comparative biology and taxonomic classification.</title>
        <authorList>
            <person name="Goeker M."/>
        </authorList>
    </citation>
    <scope>NUCLEOTIDE SEQUENCE [LARGE SCALE GENOMIC DNA]</scope>
    <source>
        <strain evidence="6 7">DSM 25890</strain>
    </source>
</reference>
<keyword evidence="3" id="KW-0408">Iron</keyword>
<organism evidence="6 7">
    <name type="scientific">Alkaliphilus hydrothermalis</name>
    <dbReference type="NCBI Taxonomy" id="1482730"/>
    <lineage>
        <taxon>Bacteria</taxon>
        <taxon>Bacillati</taxon>
        <taxon>Bacillota</taxon>
        <taxon>Clostridia</taxon>
        <taxon>Peptostreptococcales</taxon>
        <taxon>Natronincolaceae</taxon>
        <taxon>Alkaliphilus</taxon>
    </lineage>
</organism>
<keyword evidence="1" id="KW-0004">4Fe-4S</keyword>
<proteinExistence type="predicted"/>
<dbReference type="Pfam" id="PF13237">
    <property type="entry name" value="Fer4_10"/>
    <property type="match status" value="1"/>
</dbReference>
<dbReference type="InterPro" id="IPR017896">
    <property type="entry name" value="4Fe4S_Fe-S-bd"/>
</dbReference>
<evidence type="ECO:0000256" key="3">
    <source>
        <dbReference type="ARBA" id="ARBA00023004"/>
    </source>
</evidence>
<keyword evidence="7" id="KW-1185">Reference proteome</keyword>
<gene>
    <name evidence="6" type="ORF">JOC73_001373</name>
</gene>
<dbReference type="InterPro" id="IPR017900">
    <property type="entry name" value="4Fe4S_Fe_S_CS"/>
</dbReference>
<dbReference type="PROSITE" id="PS51379">
    <property type="entry name" value="4FE4S_FER_2"/>
    <property type="match status" value="2"/>
</dbReference>
<sequence length="147" mass="15717">MKTQQVKQPTILKVRDLGQCIGCYSCMLACGSIVHKDFSLTKSAIAIKTSGGYQGRMVVNICRGCIEPACVSECGFGALTPRAGGGIQFHPQQCTGCGKCIMACIAKAIKFDKEEKKPIVCIQCGSCVKVCPHNVLEMEVSSYGKES</sequence>
<dbReference type="PANTHER" id="PTHR42859:SF15">
    <property type="entry name" value="IRON-SULFUR CLUSTER BINDING PROTEIN"/>
    <property type="match status" value="1"/>
</dbReference>
<dbReference type="SUPFAM" id="SSF54862">
    <property type="entry name" value="4Fe-4S ferredoxins"/>
    <property type="match status" value="1"/>
</dbReference>
<dbReference type="RefSeq" id="WP_204401469.1">
    <property type="nucleotide sequence ID" value="NZ_JAFBEE010000007.1"/>
</dbReference>